<dbReference type="InterPro" id="IPR009030">
    <property type="entry name" value="Growth_fac_rcpt_cys_sf"/>
</dbReference>
<dbReference type="OMA" id="CTRRREC"/>
<dbReference type="PANTHER" id="PTHR45756">
    <property type="entry name" value="PALMITOYLTRANSFERASE"/>
    <property type="match status" value="1"/>
</dbReference>
<sequence>MFLFFVLPVFLKQKFGKIWKSLIVATDFFYQNLTLHIKNSNIKYIICTLLKYVEINLVKQRKEMTIFLNDTNYNLKYIDNKYNNAAFNISKVIKYKNSKTTNIDHQRKNSMSCNGLAVDNCLECMTDYIGCALCEQGYTSVYGMINALKEYICTNLTFSEYIQMGYNKWCNENWKYNESTGKCCAINCSSNTCSTSFTVSCATCASPYQLVDYSCYYNGCTVPNCEKCYSSSVCTTCKSGYTFKNSTYCEKNPIIISNCTAYSGSSCTKCESNYYLLNSTFCQLCDTTCGSSCSDSTGYCSSCSSELVYTDPKSTQCEVCSIYDSKCVECLTPNRECRICTNGYYPPSTNSNCISCDTTCASTGCNTQTGACGICASNQYTVISETSVSCQTCSSFDSNCVECSTISRKCTKCTSGMYPSTTSPFTCVSCDLTCLNGCNTQTGYCETCSSQYTPVITQPSKFCSSCNSIDPNCNTCSSTERKCLSCASPYFVHISGANCDICDSSCSSCDANGYCTSCASNYVLYDTQNTKCQSCADFDSNCETCPGGNEKKCTTCKTTNMYPSLDTGKWISCSTTCGGSCNQTDGHCTSCESGLVFTNPPSTMCELCKNFDSRCATCADNGVRSCLMCLTGYYPSSGMCVECSATCQQNECNTANKMCTKCIDNYVVTSPFSTNCIMCSAWNKDCVTCATNFAQSCIECTNGKFLSNKKCIDCDSTCGGACNGSNGFCTTC</sequence>
<proteinExistence type="predicted"/>
<feature type="domain" description="EGF-like" evidence="1">
    <location>
        <begin position="642"/>
        <end position="677"/>
    </location>
</feature>
<feature type="domain" description="EGF-like" evidence="1">
    <location>
        <begin position="501"/>
        <end position="533"/>
    </location>
</feature>
<gene>
    <name evidence="2" type="ORF">EIN_099110</name>
</gene>
<feature type="domain" description="EGF-like" evidence="1">
    <location>
        <begin position="319"/>
        <end position="354"/>
    </location>
</feature>
<dbReference type="InterPro" id="IPR053215">
    <property type="entry name" value="TKL_Ser/Thr_kinase"/>
</dbReference>
<organism evidence="2 3">
    <name type="scientific">Entamoeba invadens IP1</name>
    <dbReference type="NCBI Taxonomy" id="370355"/>
    <lineage>
        <taxon>Eukaryota</taxon>
        <taxon>Amoebozoa</taxon>
        <taxon>Evosea</taxon>
        <taxon>Archamoebae</taxon>
        <taxon>Mastigamoebida</taxon>
        <taxon>Entamoebidae</taxon>
        <taxon>Entamoeba</taxon>
    </lineage>
</organism>
<dbReference type="OrthoDB" id="27819at2759"/>
<name>L7FKV6_ENTIV</name>
<dbReference type="Proteomes" id="UP000014680">
    <property type="component" value="Unassembled WGS sequence"/>
</dbReference>
<dbReference type="KEGG" id="eiv:EIN_099110"/>
<keyword evidence="3" id="KW-1185">Reference proteome</keyword>
<feature type="domain" description="EGF-like" evidence="1">
    <location>
        <begin position="219"/>
        <end position="250"/>
    </location>
</feature>
<dbReference type="SMART" id="SM00181">
    <property type="entry name" value="EGF"/>
    <property type="match status" value="10"/>
</dbReference>
<evidence type="ECO:0000313" key="2">
    <source>
        <dbReference type="EMBL" id="ELP85516.1"/>
    </source>
</evidence>
<dbReference type="GeneID" id="14884492"/>
<dbReference type="PANTHER" id="PTHR45756:SF1">
    <property type="entry name" value="PROTEIN KINASE DOMAIN CONTAINING PROTEIN"/>
    <property type="match status" value="1"/>
</dbReference>
<feature type="domain" description="EGF-like" evidence="1">
    <location>
        <begin position="429"/>
        <end position="464"/>
    </location>
</feature>
<dbReference type="VEuPathDB" id="AmoebaDB:EIN_099110"/>
<feature type="domain" description="EGF-like" evidence="1">
    <location>
        <begin position="572"/>
        <end position="606"/>
    </location>
</feature>
<feature type="domain" description="EGF-like" evidence="1">
    <location>
        <begin position="392"/>
        <end position="428"/>
    </location>
</feature>
<feature type="domain" description="EGF-like" evidence="1">
    <location>
        <begin position="183"/>
        <end position="216"/>
    </location>
</feature>
<feature type="domain" description="EGF-like" evidence="1">
    <location>
        <begin position="607"/>
        <end position="641"/>
    </location>
</feature>
<dbReference type="SUPFAM" id="SSF57184">
    <property type="entry name" value="Growth factor receptor domain"/>
    <property type="match status" value="4"/>
</dbReference>
<evidence type="ECO:0000313" key="3">
    <source>
        <dbReference type="Proteomes" id="UP000014680"/>
    </source>
</evidence>
<feature type="domain" description="EGF-like" evidence="1">
    <location>
        <begin position="465"/>
        <end position="500"/>
    </location>
</feature>
<dbReference type="AlphaFoldDB" id="L7FKV6"/>
<dbReference type="InterPro" id="IPR000742">
    <property type="entry name" value="EGF"/>
</dbReference>
<protein>
    <recommendedName>
        <fullName evidence="1">EGF-like domain-containing protein</fullName>
    </recommendedName>
</protein>
<reference evidence="2 3" key="1">
    <citation type="submission" date="2012-10" db="EMBL/GenBank/DDBJ databases">
        <authorList>
            <person name="Zafar N."/>
            <person name="Inman J."/>
            <person name="Hall N."/>
            <person name="Lorenzi H."/>
            <person name="Caler E."/>
        </authorList>
    </citation>
    <scope>NUCLEOTIDE SEQUENCE [LARGE SCALE GENOMIC DNA]</scope>
    <source>
        <strain evidence="2 3">IP1</strain>
    </source>
</reference>
<dbReference type="EMBL" id="KB207059">
    <property type="protein sequence ID" value="ELP85516.1"/>
    <property type="molecule type" value="Genomic_DNA"/>
</dbReference>
<dbReference type="RefSeq" id="XP_004184862.1">
    <property type="nucleotide sequence ID" value="XM_004184814.1"/>
</dbReference>
<accession>L7FKV6</accession>
<evidence type="ECO:0000259" key="1">
    <source>
        <dbReference type="SMART" id="SM00181"/>
    </source>
</evidence>